<accession>A0ACC3SRX6</accession>
<keyword evidence="2" id="KW-1185">Reference proteome</keyword>
<comment type="caution">
    <text evidence="1">The sequence shown here is derived from an EMBL/GenBank/DDBJ whole genome shotgun (WGS) entry which is preliminary data.</text>
</comment>
<gene>
    <name evidence="1" type="ORF">V1525DRAFT_428687</name>
</gene>
<dbReference type="EMBL" id="MU971513">
    <property type="protein sequence ID" value="KAK9234126.1"/>
    <property type="molecule type" value="Genomic_DNA"/>
</dbReference>
<protein>
    <submittedName>
        <fullName evidence="1">Uncharacterized protein</fullName>
    </submittedName>
</protein>
<name>A0ACC3SRX6_LIPKO</name>
<evidence type="ECO:0000313" key="2">
    <source>
        <dbReference type="Proteomes" id="UP001433508"/>
    </source>
</evidence>
<sequence>MAKGRTPTPSSITTASRNQRDLKQKLIQRDGWFSRVGYVMDRSAPPDITPLPDTAASMLEAAHIVPFSVSKDQPFRRVLSIFAGQDMELLLTGENINDPSNALLLLSDTHRYYFGAFSFGLECRDKRYFIRRLVEDRVLNRDVLRHADGEEIYFGQGSNPAIVKPSPLLCNLHLAVGLVLRNSGVAEMIIRVLQDEDLFNDGNVEGDYWFQVSASLLERKLRAVQVSDESVIDDKMDADTNGNIDVSGHHTVCA</sequence>
<dbReference type="Proteomes" id="UP001433508">
    <property type="component" value="Unassembled WGS sequence"/>
</dbReference>
<evidence type="ECO:0000313" key="1">
    <source>
        <dbReference type="EMBL" id="KAK9234126.1"/>
    </source>
</evidence>
<proteinExistence type="predicted"/>
<organism evidence="1 2">
    <name type="scientific">Lipomyces kononenkoae</name>
    <name type="common">Yeast</name>
    <dbReference type="NCBI Taxonomy" id="34357"/>
    <lineage>
        <taxon>Eukaryota</taxon>
        <taxon>Fungi</taxon>
        <taxon>Dikarya</taxon>
        <taxon>Ascomycota</taxon>
        <taxon>Saccharomycotina</taxon>
        <taxon>Lipomycetes</taxon>
        <taxon>Lipomycetales</taxon>
        <taxon>Lipomycetaceae</taxon>
        <taxon>Lipomyces</taxon>
    </lineage>
</organism>
<reference evidence="2" key="1">
    <citation type="journal article" date="2024" name="Front. Bioeng. Biotechnol.">
        <title>Genome-scale model development and genomic sequencing of the oleaginous clade Lipomyces.</title>
        <authorList>
            <person name="Czajka J.J."/>
            <person name="Han Y."/>
            <person name="Kim J."/>
            <person name="Mondo S.J."/>
            <person name="Hofstad B.A."/>
            <person name="Robles A."/>
            <person name="Haridas S."/>
            <person name="Riley R."/>
            <person name="LaButti K."/>
            <person name="Pangilinan J."/>
            <person name="Andreopoulos W."/>
            <person name="Lipzen A."/>
            <person name="Yan J."/>
            <person name="Wang M."/>
            <person name="Ng V."/>
            <person name="Grigoriev I.V."/>
            <person name="Spatafora J.W."/>
            <person name="Magnuson J.K."/>
            <person name="Baker S.E."/>
            <person name="Pomraning K.R."/>
        </authorList>
    </citation>
    <scope>NUCLEOTIDE SEQUENCE [LARGE SCALE GENOMIC DNA]</scope>
    <source>
        <strain evidence="2">CBS 7786</strain>
    </source>
</reference>